<comment type="caution">
    <text evidence="2">The sequence shown here is derived from an EMBL/GenBank/DDBJ whole genome shotgun (WGS) entry which is preliminary data.</text>
</comment>
<proteinExistence type="predicted"/>
<organism evidence="2 3">
    <name type="scientific">Haloactinospora alba</name>
    <dbReference type="NCBI Taxonomy" id="405555"/>
    <lineage>
        <taxon>Bacteria</taxon>
        <taxon>Bacillati</taxon>
        <taxon>Actinomycetota</taxon>
        <taxon>Actinomycetes</taxon>
        <taxon>Streptosporangiales</taxon>
        <taxon>Nocardiopsidaceae</taxon>
        <taxon>Haloactinospora</taxon>
    </lineage>
</organism>
<keyword evidence="3" id="KW-1185">Reference proteome</keyword>
<protein>
    <submittedName>
        <fullName evidence="2">SRSO17 transposase</fullName>
    </submittedName>
</protein>
<dbReference type="RefSeq" id="WP_211352003.1">
    <property type="nucleotide sequence ID" value="NZ_VFQC01000003.1"/>
</dbReference>
<dbReference type="Pfam" id="PF13546">
    <property type="entry name" value="DDE_5"/>
    <property type="match status" value="1"/>
</dbReference>
<dbReference type="InterPro" id="IPR039365">
    <property type="entry name" value="IS701-like"/>
</dbReference>
<name>A0A543N7N3_9ACTN</name>
<dbReference type="PANTHER" id="PTHR33627">
    <property type="entry name" value="TRANSPOSASE"/>
    <property type="match status" value="1"/>
</dbReference>
<dbReference type="Proteomes" id="UP000317422">
    <property type="component" value="Unassembled WGS sequence"/>
</dbReference>
<evidence type="ECO:0000313" key="2">
    <source>
        <dbReference type="EMBL" id="TQN27841.1"/>
    </source>
</evidence>
<accession>A0A543N7N3</accession>
<feature type="domain" description="Transposase IS701-like DDE" evidence="1">
    <location>
        <begin position="23"/>
        <end position="254"/>
    </location>
</feature>
<evidence type="ECO:0000313" key="3">
    <source>
        <dbReference type="Proteomes" id="UP000317422"/>
    </source>
</evidence>
<sequence length="385" mass="41764">MAVGGTAPEHRRSGDALGAFTEDLFAHLPRADQRRWARTYLDGLLATDGKKTVRRMAAAVGEPPTAAQSLHQFVSASPWDWAPTRERLRRWIERRGSGRAWVVGRAFLPKRGSRSVGVHQRFDPAAGRTVNAQVGIGAFLATPEGDLPVEWRLCLPDDWLADPGTRRRARIPEEESAHLPLWRHALRLTGELAASPPRDPAPVVSDMSGVPAEHAAAFVQGLTGQGHGFAVAVPGSLPLHPAPAADGATEPSTRTVEARRLLVWNATRSPGSASLPVAVRARVVSAPVRLPRPSSAQRGDRLRLFTVLDDHGAAGRTWLTTRTGDRDDRLAALTRHPAGIDAAVGEMSDRYGLLDFEGRSFPGWHHHMTLVSAAYAYARLVAPER</sequence>
<dbReference type="PANTHER" id="PTHR33627:SF1">
    <property type="entry name" value="TRANSPOSASE"/>
    <property type="match status" value="1"/>
</dbReference>
<reference evidence="2 3" key="1">
    <citation type="submission" date="2019-06" db="EMBL/GenBank/DDBJ databases">
        <title>Sequencing the genomes of 1000 actinobacteria strains.</title>
        <authorList>
            <person name="Klenk H.-P."/>
        </authorList>
    </citation>
    <scope>NUCLEOTIDE SEQUENCE [LARGE SCALE GENOMIC DNA]</scope>
    <source>
        <strain evidence="2 3">DSM 45015</strain>
    </source>
</reference>
<dbReference type="EMBL" id="VFQC01000003">
    <property type="protein sequence ID" value="TQN27841.1"/>
    <property type="molecule type" value="Genomic_DNA"/>
</dbReference>
<gene>
    <name evidence="2" type="ORF">FHX37_4571</name>
</gene>
<evidence type="ECO:0000259" key="1">
    <source>
        <dbReference type="Pfam" id="PF13546"/>
    </source>
</evidence>
<dbReference type="InterPro" id="IPR038721">
    <property type="entry name" value="IS701-like_DDE_dom"/>
</dbReference>
<dbReference type="AlphaFoldDB" id="A0A543N7N3"/>